<dbReference type="InterPro" id="IPR001314">
    <property type="entry name" value="Peptidase_S1A"/>
</dbReference>
<dbReference type="VGNC" id="VGNC:2328">
    <property type="gene designation" value="KLK4"/>
</dbReference>
<dbReference type="Gene3D" id="2.40.10.10">
    <property type="entry name" value="Trypsin-like serine proteases"/>
    <property type="match status" value="2"/>
</dbReference>
<dbReference type="PANTHER" id="PTHR24271:SF65">
    <property type="entry name" value="KALLIKREIN-4"/>
    <property type="match status" value="1"/>
</dbReference>
<evidence type="ECO:0000313" key="3">
    <source>
        <dbReference type="Ensembl" id="ENSPTRP00000076378.1"/>
    </source>
</evidence>
<accession>A0A2I3SH89</accession>
<dbReference type="InterPro" id="IPR001254">
    <property type="entry name" value="Trypsin_dom"/>
</dbReference>
<accession>A0A2J8IL51</accession>
<dbReference type="PROSITE" id="PS00134">
    <property type="entry name" value="TRYPSIN_HIS"/>
    <property type="match status" value="1"/>
</dbReference>
<reference evidence="3" key="2">
    <citation type="submission" date="2025-08" db="UniProtKB">
        <authorList>
            <consortium name="Ensembl"/>
        </authorList>
    </citation>
    <scope>IDENTIFICATION</scope>
</reference>
<keyword evidence="4" id="KW-1185">Reference proteome</keyword>
<evidence type="ECO:0000313" key="4">
    <source>
        <dbReference type="Proteomes" id="UP000002277"/>
    </source>
</evidence>
<evidence type="ECO:0000259" key="2">
    <source>
        <dbReference type="PROSITE" id="PS50240"/>
    </source>
</evidence>
<dbReference type="FunFam" id="2.40.10.10:FF:000100">
    <property type="entry name" value="Kallikrein-4"/>
    <property type="match status" value="1"/>
</dbReference>
<dbReference type="SUPFAM" id="SSF50494">
    <property type="entry name" value="Trypsin-like serine proteases"/>
    <property type="match status" value="1"/>
</dbReference>
<dbReference type="GO" id="GO:0006508">
    <property type="term" value="P:proteolysis"/>
    <property type="evidence" value="ECO:0007669"/>
    <property type="project" value="InterPro"/>
</dbReference>
<feature type="domain" description="Peptidase S1" evidence="2">
    <location>
        <begin position="1"/>
        <end position="110"/>
    </location>
</feature>
<evidence type="ECO:0000313" key="5">
    <source>
        <dbReference type="VGNC" id="VGNC:2328"/>
    </source>
</evidence>
<keyword evidence="1" id="KW-1015">Disulfide bond</keyword>
<dbReference type="OMA" id="CKFTNWI"/>
<reference evidence="3 4" key="1">
    <citation type="journal article" date="2005" name="Nature">
        <title>Initial sequence of the chimpanzee genome and comparison with the human genome.</title>
        <authorList>
            <consortium name="Chimpanzee sequencing and analysis consortium"/>
        </authorList>
    </citation>
    <scope>NUCLEOTIDE SEQUENCE [LARGE SCALE GENOMIC DNA]</scope>
</reference>
<dbReference type="PANTHER" id="PTHR24271">
    <property type="entry name" value="KALLIKREIN-RELATED"/>
    <property type="match status" value="1"/>
</dbReference>
<organism evidence="3 4">
    <name type="scientific">Pan troglodytes</name>
    <name type="common">Chimpanzee</name>
    <dbReference type="NCBI Taxonomy" id="9598"/>
    <lineage>
        <taxon>Eukaryota</taxon>
        <taxon>Metazoa</taxon>
        <taxon>Chordata</taxon>
        <taxon>Craniata</taxon>
        <taxon>Vertebrata</taxon>
        <taxon>Euteleostomi</taxon>
        <taxon>Mammalia</taxon>
        <taxon>Eutheria</taxon>
        <taxon>Euarchontoglires</taxon>
        <taxon>Primates</taxon>
        <taxon>Haplorrhini</taxon>
        <taxon>Catarrhini</taxon>
        <taxon>Hominidae</taxon>
        <taxon>Pan</taxon>
    </lineage>
</organism>
<dbReference type="InterPro" id="IPR018114">
    <property type="entry name" value="TRYPSIN_HIS"/>
</dbReference>
<dbReference type="EMBL" id="AACZ04031674">
    <property type="status" value="NOT_ANNOTATED_CDS"/>
    <property type="molecule type" value="Genomic_DNA"/>
</dbReference>
<sequence>MENELFCSGVLVHPQWVLSAAHCFQNSYTIGLGLHSLEADQEPGSQMVEASLSVRHPEYNRPLLANDLMLIKLDESVSESDTIRSISIALQCPTAGNSCLVSGWGLLANG</sequence>
<protein>
    <submittedName>
        <fullName evidence="3">Kallikrein related peptidase 4</fullName>
    </submittedName>
</protein>
<dbReference type="PROSITE" id="PS50240">
    <property type="entry name" value="TRYPSIN_DOM"/>
    <property type="match status" value="1"/>
</dbReference>
<dbReference type="AlphaFoldDB" id="A0A2I3SH89"/>
<dbReference type="InterPro" id="IPR043504">
    <property type="entry name" value="Peptidase_S1_PA_chymotrypsin"/>
</dbReference>
<dbReference type="SMART" id="SM00020">
    <property type="entry name" value="Tryp_SPc"/>
    <property type="match status" value="1"/>
</dbReference>
<dbReference type="GeneTree" id="ENSGT01020000230389"/>
<dbReference type="InterPro" id="IPR009003">
    <property type="entry name" value="Peptidase_S1_PA"/>
</dbReference>
<dbReference type="Ensembl" id="ENSPTRT00000108882.1">
    <property type="protein sequence ID" value="ENSPTRP00000076378.1"/>
    <property type="gene ID" value="ENSPTRG00000011360.5"/>
</dbReference>
<dbReference type="Bgee" id="ENSPTRG00000011360">
    <property type="expression patterns" value="Expressed in cerebellum and 10 other cell types or tissues"/>
</dbReference>
<dbReference type="Proteomes" id="UP000002277">
    <property type="component" value="Chromosome 19"/>
</dbReference>
<gene>
    <name evidence="3 5" type="primary">KLK4</name>
</gene>
<dbReference type="PRINTS" id="PR00722">
    <property type="entry name" value="CHYMOTRYPSIN"/>
</dbReference>
<dbReference type="GO" id="GO:0004252">
    <property type="term" value="F:serine-type endopeptidase activity"/>
    <property type="evidence" value="ECO:0007669"/>
    <property type="project" value="InterPro"/>
</dbReference>
<name>A0A2I3SH89_PANTR</name>
<reference evidence="3" key="3">
    <citation type="submission" date="2025-09" db="UniProtKB">
        <authorList>
            <consortium name="Ensembl"/>
        </authorList>
    </citation>
    <scope>IDENTIFICATION</scope>
</reference>
<proteinExistence type="predicted"/>
<evidence type="ECO:0000256" key="1">
    <source>
        <dbReference type="ARBA" id="ARBA00023157"/>
    </source>
</evidence>
<dbReference type="Pfam" id="PF00089">
    <property type="entry name" value="Trypsin"/>
    <property type="match status" value="1"/>
</dbReference>